<proteinExistence type="predicted"/>
<protein>
    <submittedName>
        <fullName evidence="2">Uncharacterized protein</fullName>
    </submittedName>
</protein>
<gene>
    <name evidence="2" type="ORF">DWY11_01470</name>
</gene>
<feature type="chain" id="PRO_5018723125" evidence="1">
    <location>
        <begin position="31"/>
        <end position="636"/>
    </location>
</feature>
<name>A0A3R5WHD7_9BACT</name>
<comment type="caution">
    <text evidence="2">The sequence shown here is derived from an EMBL/GenBank/DDBJ whole genome shotgun (WGS) entry which is preliminary data.</text>
</comment>
<dbReference type="Proteomes" id="UP000283872">
    <property type="component" value="Unassembled WGS sequence"/>
</dbReference>
<accession>A0A3R5WHD7</accession>
<dbReference type="EMBL" id="QRVA01000002">
    <property type="protein sequence ID" value="RGS19449.1"/>
    <property type="molecule type" value="Genomic_DNA"/>
</dbReference>
<dbReference type="AlphaFoldDB" id="A0A3R5WHD7"/>
<evidence type="ECO:0000256" key="1">
    <source>
        <dbReference type="SAM" id="SignalP"/>
    </source>
</evidence>
<reference evidence="2 3" key="1">
    <citation type="submission" date="2018-08" db="EMBL/GenBank/DDBJ databases">
        <title>A genome reference for cultivated species of the human gut microbiota.</title>
        <authorList>
            <person name="Zou Y."/>
            <person name="Xue W."/>
            <person name="Luo G."/>
        </authorList>
    </citation>
    <scope>NUCLEOTIDE SEQUENCE [LARGE SCALE GENOMIC DNA]</scope>
    <source>
        <strain evidence="2 3">AF24-12</strain>
    </source>
</reference>
<feature type="signal peptide" evidence="1">
    <location>
        <begin position="1"/>
        <end position="30"/>
    </location>
</feature>
<dbReference type="PROSITE" id="PS51257">
    <property type="entry name" value="PROKAR_LIPOPROTEIN"/>
    <property type="match status" value="1"/>
</dbReference>
<evidence type="ECO:0000313" key="2">
    <source>
        <dbReference type="EMBL" id="RGS19449.1"/>
    </source>
</evidence>
<evidence type="ECO:0000313" key="3">
    <source>
        <dbReference type="Proteomes" id="UP000283872"/>
    </source>
</evidence>
<keyword evidence="1" id="KW-0732">Signal</keyword>
<organism evidence="2 3">
    <name type="scientific">Segatella copri</name>
    <dbReference type="NCBI Taxonomy" id="165179"/>
    <lineage>
        <taxon>Bacteria</taxon>
        <taxon>Pseudomonadati</taxon>
        <taxon>Bacteroidota</taxon>
        <taxon>Bacteroidia</taxon>
        <taxon>Bacteroidales</taxon>
        <taxon>Prevotellaceae</taxon>
        <taxon>Segatella</taxon>
    </lineage>
</organism>
<sequence length="636" mass="71726">MDKIMKKVTLFLNKATYLVMLLIASLTMFTGCSDDDKTSSAENFPPSDEETHFNSAITGVQYKGNTVMLGLGEKAEMTKACELLFPNRQATVSESTDLLIIPAGDKYQKEAEQVMEQGGIVAIYQPSDDILLSATDGQGYSYKVYEPNQDEVFVDNSQEAAETQSYTNLFDDVEWIQPELQEENLNNDGSGDEMADLDAVDPELGDNDIYTYLNGWVADMNKYEEKKVKNSNGDDDLSKDFTQYHYGKTFTYNDKKEVRHLALSKRDYIEGSGAINVSFDIYQVHCYEGQAGSGDYYIVNMSSSVSNNDMYKGRWSNRHGGTYVRICGFYGKAFAMECIPLKCETKNGKKVYTELGTDDIFFTASGTPSPQTTINQVTYTSSHTHGVEAGLSVAAGAKGDIPYAEAKYTMKAGWSWTHSKTYTINDMDIKNTQRKNIAAYELVFKNLPYFRWKSKNGFEEGNSNIYKATAEVNAAWAWYMPKMADNSDESPIAIRFIARPTYGAMSFISTGADLHTLTFTDIGNINHIFDLHPFTRDRYAPLQFTNNLNDKVAISKVEIYKKGEQKAIWSYKSTLQNGSSITTPPLRIADNYEVEFTTVNDKTYKYKKYNQVLSLQWDISNIDCNKIYAKEDFAEK</sequence>